<dbReference type="GO" id="GO:0006979">
    <property type="term" value="P:response to oxidative stress"/>
    <property type="evidence" value="ECO:0007669"/>
    <property type="project" value="InterPro"/>
</dbReference>
<dbReference type="EC" id="1.8.4.12" evidence="1"/>
<dbReference type="Pfam" id="PF01641">
    <property type="entry name" value="SelR"/>
    <property type="match status" value="1"/>
</dbReference>
<dbReference type="GO" id="GO:0033743">
    <property type="term" value="F:peptide-methionine (R)-S-oxide reductase activity"/>
    <property type="evidence" value="ECO:0007669"/>
    <property type="project" value="UniProtKB-EC"/>
</dbReference>
<evidence type="ECO:0000313" key="5">
    <source>
        <dbReference type="EMBL" id="SVC31621.1"/>
    </source>
</evidence>
<sequence>MLRTEVNCKKCGAHLGHVFDDGPEPTNSRYCINSISLHLDKLD</sequence>
<dbReference type="EMBL" id="UINC01084722">
    <property type="protein sequence ID" value="SVC31621.1"/>
    <property type="molecule type" value="Genomic_DNA"/>
</dbReference>
<keyword evidence="2" id="KW-0560">Oxidoreductase</keyword>
<dbReference type="PANTHER" id="PTHR10173">
    <property type="entry name" value="METHIONINE SULFOXIDE REDUCTASE"/>
    <property type="match status" value="1"/>
</dbReference>
<dbReference type="Gene3D" id="2.170.150.20">
    <property type="entry name" value="Peptide methionine sulfoxide reductase"/>
    <property type="match status" value="1"/>
</dbReference>
<comment type="catalytic activity">
    <reaction evidence="3">
        <text>L-methionyl-[protein] + [thioredoxin]-disulfide + H2O = L-methionyl-(R)-S-oxide-[protein] + [thioredoxin]-dithiol</text>
        <dbReference type="Rhea" id="RHEA:24164"/>
        <dbReference type="Rhea" id="RHEA-COMP:10698"/>
        <dbReference type="Rhea" id="RHEA-COMP:10700"/>
        <dbReference type="Rhea" id="RHEA-COMP:12313"/>
        <dbReference type="Rhea" id="RHEA-COMP:12314"/>
        <dbReference type="ChEBI" id="CHEBI:15377"/>
        <dbReference type="ChEBI" id="CHEBI:16044"/>
        <dbReference type="ChEBI" id="CHEBI:29950"/>
        <dbReference type="ChEBI" id="CHEBI:45764"/>
        <dbReference type="ChEBI" id="CHEBI:50058"/>
        <dbReference type="EC" id="1.8.4.12"/>
    </reaction>
</comment>
<evidence type="ECO:0000256" key="3">
    <source>
        <dbReference type="ARBA" id="ARBA00048488"/>
    </source>
</evidence>
<feature type="domain" description="MsrB" evidence="4">
    <location>
        <begin position="1"/>
        <end position="42"/>
    </location>
</feature>
<evidence type="ECO:0000256" key="2">
    <source>
        <dbReference type="ARBA" id="ARBA00023002"/>
    </source>
</evidence>
<protein>
    <recommendedName>
        <fullName evidence="1">peptide-methionine (R)-S-oxide reductase</fullName>
        <ecNumber evidence="1">1.8.4.12</ecNumber>
    </recommendedName>
</protein>
<dbReference type="PANTHER" id="PTHR10173:SF52">
    <property type="entry name" value="METHIONINE-R-SULFOXIDE REDUCTASE B1"/>
    <property type="match status" value="1"/>
</dbReference>
<dbReference type="SUPFAM" id="SSF51316">
    <property type="entry name" value="Mss4-like"/>
    <property type="match status" value="1"/>
</dbReference>
<evidence type="ECO:0000259" key="4">
    <source>
        <dbReference type="PROSITE" id="PS51790"/>
    </source>
</evidence>
<dbReference type="GO" id="GO:0030091">
    <property type="term" value="P:protein repair"/>
    <property type="evidence" value="ECO:0007669"/>
    <property type="project" value="InterPro"/>
</dbReference>
<dbReference type="InterPro" id="IPR028427">
    <property type="entry name" value="Met_Sox_Rdtase_MsrB"/>
</dbReference>
<dbReference type="InterPro" id="IPR002579">
    <property type="entry name" value="Met_Sox_Rdtase_MsrB_dom"/>
</dbReference>
<reference evidence="5" key="1">
    <citation type="submission" date="2018-05" db="EMBL/GenBank/DDBJ databases">
        <authorList>
            <person name="Lanie J.A."/>
            <person name="Ng W.-L."/>
            <person name="Kazmierczak K.M."/>
            <person name="Andrzejewski T.M."/>
            <person name="Davidsen T.M."/>
            <person name="Wayne K.J."/>
            <person name="Tettelin H."/>
            <person name="Glass J.I."/>
            <person name="Rusch D."/>
            <person name="Podicherti R."/>
            <person name="Tsui H.-C.T."/>
            <person name="Winkler M.E."/>
        </authorList>
    </citation>
    <scope>NUCLEOTIDE SEQUENCE</scope>
</reference>
<gene>
    <name evidence="5" type="ORF">METZ01_LOCUS284475</name>
</gene>
<accession>A0A382L9R7</accession>
<organism evidence="5">
    <name type="scientific">marine metagenome</name>
    <dbReference type="NCBI Taxonomy" id="408172"/>
    <lineage>
        <taxon>unclassified sequences</taxon>
        <taxon>metagenomes</taxon>
        <taxon>ecological metagenomes</taxon>
    </lineage>
</organism>
<proteinExistence type="predicted"/>
<dbReference type="InterPro" id="IPR011057">
    <property type="entry name" value="Mss4-like_sf"/>
</dbReference>
<evidence type="ECO:0000256" key="1">
    <source>
        <dbReference type="ARBA" id="ARBA00012499"/>
    </source>
</evidence>
<dbReference type="GO" id="GO:0005737">
    <property type="term" value="C:cytoplasm"/>
    <property type="evidence" value="ECO:0007669"/>
    <property type="project" value="TreeGrafter"/>
</dbReference>
<dbReference type="PROSITE" id="PS51790">
    <property type="entry name" value="MSRB"/>
    <property type="match status" value="1"/>
</dbReference>
<name>A0A382L9R7_9ZZZZ</name>
<dbReference type="AlphaFoldDB" id="A0A382L9R7"/>